<dbReference type="InterPro" id="IPR036770">
    <property type="entry name" value="Ankyrin_rpt-contain_sf"/>
</dbReference>
<dbReference type="PANTHER" id="PTHR24128">
    <property type="entry name" value="HOMEOBOX PROTEIN WARIAI"/>
    <property type="match status" value="1"/>
</dbReference>
<dbReference type="SMART" id="SM00248">
    <property type="entry name" value="ANK"/>
    <property type="match status" value="16"/>
</dbReference>
<dbReference type="PROSITE" id="PS50297">
    <property type="entry name" value="ANK_REP_REGION"/>
    <property type="match status" value="2"/>
</dbReference>
<dbReference type="InterPro" id="IPR026961">
    <property type="entry name" value="PGG_dom"/>
</dbReference>
<keyword evidence="3" id="KW-0812">Transmembrane</keyword>
<protein>
    <recommendedName>
        <fullName evidence="4">PGG domain-containing protein</fullName>
    </recommendedName>
</protein>
<evidence type="ECO:0000259" key="4">
    <source>
        <dbReference type="Pfam" id="PF13962"/>
    </source>
</evidence>
<evidence type="ECO:0000256" key="1">
    <source>
        <dbReference type="PROSITE-ProRule" id="PRU00023"/>
    </source>
</evidence>
<feature type="transmembrane region" description="Helical" evidence="3">
    <location>
        <begin position="1335"/>
        <end position="1356"/>
    </location>
</feature>
<sequence>MQETPDAKASPYEKYNLESIPGLMMDRRLLEAAQAGNINFLHHLLAENHCILNASALNSEQNPSHIASTAGHVEFVKEILRLKPKGRNRWTALHYAASRGRADIIREMLLACPESIEDVNVQKETALHLAVKNSQFEAIHFMVKWVVEWILDGYTGGANAIVELVNVVNQSGLTALDVLLIFPSEAGDREIEEILKTARGRKARDMSPSSIPSFENNSTTTTDLCADNLVKYFKFKRGRDSPSDARTALLVIAVLVTTTTFQAGLNPPGGVWQDTTLDGSHGNPSHDAGRKKQAPCCEEQPLDGEIPEYEGGQFRQTSLNTSNSCEDNPLHIASTSGHVNFVKEMISLKPSFAKEVNQHGFSPLHFASAIRNLKVVKELLKRDRKLCQLEGRNRWTPLHYAASRGRVEIIREMVVGDSIEIVEFLVGTKTNASNWFLVNAVHQSGLTALDVLLSFPSEAGIEKSRRSFETQEYKDLNGTATTQSAAAYLAGKSILGSYSSKLFLGFVVFNSIGFSVSLYMIYVLISNFPMQLKFQICVGAIYSTYDIAMIFIAPKGIELFLVLVLSVLPAIMPWIAWLIRLLVKMMDMRLFQAADTGNINLLHHLLAQSSSILHTIALASNENPLHIASTAGHVEFVKEMIRLKPGFAKEVNQDGFSPIHLASAIGHLEIVKELLKVDRELWRLEARIEWTALHYAASRGRVDIIREMLLACPESIEDVHVHEETALHPAVKNSQFKAIHFMINWITGMKKDEILDMKDELGNSILHLATWRKHFQATDSRDGLVNAVNQGGLTALDILLIFPSEAGVREIEDILRHAGVRRANDIAYPAVPVTVTDNRTPYFKFRRGRDSPSDARTALLVIAVLVATATFQAGLNPPGGVWQDTDLTGAPNKPAHLAGRSIMGSYSSVAYLLIMVPNCIGFSVSLFVISILISNFPFQWEFQVCICALYFSYNTGITFMAPESLNGFLTAFSSALPGAMPLVIRLFEAAQTGNIQILHQLLAENPFVLHTIELSSQGFNPLDIASTAGHVEFVKEIIRLRPDFAKQVNQDGFSPIHIAAAIGNMDTVREFMKVDQKLCRLEGRNRWTALHYAASRGKVDTIQEMLLACPESIEDVTVQNETALHLAVKNCQFQAINFMVVEWLISNPGTNPLPLEVNAVNKSGLTALDVLLIFASEAGDREIEEILRNAGARRARDMIMSLSTTPPYEITNNNIQTPSAANGPTTSDLCADNLVNYFKFKRGRDSPSDARTALLVIAVLVTTATFQAGLNPPGGVWQDTESNGGPRNPSYEAGRSIMGSYHPVTYLLFMVFNSIGFSVSIYMITVLISNFPFLWEFRACVLALYFTYNIAITSMAPNSLKVFLTAFSSALPSLSPLIAKLVSKLIMASRGFLTHLKHRFPC</sequence>
<evidence type="ECO:0000313" key="5">
    <source>
        <dbReference type="EMBL" id="KAH7537765.1"/>
    </source>
</evidence>
<dbReference type="Pfam" id="PF13962">
    <property type="entry name" value="PGG"/>
    <property type="match status" value="3"/>
</dbReference>
<feature type="domain" description="PGG" evidence="4">
    <location>
        <begin position="244"/>
        <end position="286"/>
    </location>
</feature>
<feature type="repeat" description="ANK" evidence="1">
    <location>
        <begin position="359"/>
        <end position="382"/>
    </location>
</feature>
<feature type="domain" description="PGG" evidence="4">
    <location>
        <begin position="1249"/>
        <end position="1355"/>
    </location>
</feature>
<accession>A0A978VQE0</accession>
<feature type="domain" description="PGG" evidence="4">
    <location>
        <begin position="854"/>
        <end position="946"/>
    </location>
</feature>
<feature type="transmembrane region" description="Helical" evidence="3">
    <location>
        <begin position="1306"/>
        <end position="1328"/>
    </location>
</feature>
<feature type="transmembrane region" description="Helical" evidence="3">
    <location>
        <begin position="532"/>
        <end position="553"/>
    </location>
</feature>
<dbReference type="PROSITE" id="PS50088">
    <property type="entry name" value="ANK_REPEAT"/>
    <property type="match status" value="2"/>
</dbReference>
<feature type="region of interest" description="Disordered" evidence="2">
    <location>
        <begin position="276"/>
        <end position="295"/>
    </location>
</feature>
<organism evidence="5 6">
    <name type="scientific">Ziziphus jujuba var. spinosa</name>
    <dbReference type="NCBI Taxonomy" id="714518"/>
    <lineage>
        <taxon>Eukaryota</taxon>
        <taxon>Viridiplantae</taxon>
        <taxon>Streptophyta</taxon>
        <taxon>Embryophyta</taxon>
        <taxon>Tracheophyta</taxon>
        <taxon>Spermatophyta</taxon>
        <taxon>Magnoliopsida</taxon>
        <taxon>eudicotyledons</taxon>
        <taxon>Gunneridae</taxon>
        <taxon>Pentapetalae</taxon>
        <taxon>rosids</taxon>
        <taxon>fabids</taxon>
        <taxon>Rosales</taxon>
        <taxon>Rhamnaceae</taxon>
        <taxon>Paliureae</taxon>
        <taxon>Ziziphus</taxon>
    </lineage>
</organism>
<evidence type="ECO:0000256" key="2">
    <source>
        <dbReference type="SAM" id="MobiDB-lite"/>
    </source>
</evidence>
<dbReference type="EMBL" id="JAEACU010000003">
    <property type="protein sequence ID" value="KAH7537765.1"/>
    <property type="molecule type" value="Genomic_DNA"/>
</dbReference>
<feature type="transmembrane region" description="Helical" evidence="3">
    <location>
        <begin position="1362"/>
        <end position="1382"/>
    </location>
</feature>
<keyword evidence="1" id="KW-0040">ANK repeat</keyword>
<feature type="transmembrane region" description="Helical" evidence="3">
    <location>
        <begin position="940"/>
        <end position="961"/>
    </location>
</feature>
<dbReference type="Proteomes" id="UP000813462">
    <property type="component" value="Unassembled WGS sequence"/>
</dbReference>
<name>A0A978VQE0_ZIZJJ</name>
<evidence type="ECO:0000313" key="6">
    <source>
        <dbReference type="Proteomes" id="UP000813462"/>
    </source>
</evidence>
<feature type="transmembrane region" description="Helical" evidence="3">
    <location>
        <begin position="857"/>
        <end position="875"/>
    </location>
</feature>
<dbReference type="SUPFAM" id="SSF48403">
    <property type="entry name" value="Ankyrin repeat"/>
    <property type="match status" value="4"/>
</dbReference>
<feature type="transmembrane region" description="Helical" evidence="3">
    <location>
        <begin position="559"/>
        <end position="583"/>
    </location>
</feature>
<feature type="repeat" description="ANK" evidence="1">
    <location>
        <begin position="654"/>
        <end position="676"/>
    </location>
</feature>
<feature type="transmembrane region" description="Helical" evidence="3">
    <location>
        <begin position="909"/>
        <end position="933"/>
    </location>
</feature>
<reference evidence="5" key="1">
    <citation type="journal article" date="2021" name="Front. Plant Sci.">
        <title>Chromosome-Scale Genome Assembly for Chinese Sour Jujube and Insights Into Its Genome Evolution and Domestication Signature.</title>
        <authorList>
            <person name="Shen L.-Y."/>
            <person name="Luo H."/>
            <person name="Wang X.-L."/>
            <person name="Wang X.-M."/>
            <person name="Qiu X.-J."/>
            <person name="Liu H."/>
            <person name="Zhou S.-S."/>
            <person name="Jia K.-H."/>
            <person name="Nie S."/>
            <person name="Bao Y.-T."/>
            <person name="Zhang R.-G."/>
            <person name="Yun Q.-Z."/>
            <person name="Chai Y.-H."/>
            <person name="Lu J.-Y."/>
            <person name="Li Y."/>
            <person name="Zhao S.-W."/>
            <person name="Mao J.-F."/>
            <person name="Jia S.-G."/>
            <person name="Mao Y.-M."/>
        </authorList>
    </citation>
    <scope>NUCLEOTIDE SEQUENCE</scope>
    <source>
        <strain evidence="5">AT0</strain>
        <tissue evidence="5">Leaf</tissue>
    </source>
</reference>
<dbReference type="InterPro" id="IPR002110">
    <property type="entry name" value="Ankyrin_rpt"/>
</dbReference>
<dbReference type="Pfam" id="PF00023">
    <property type="entry name" value="Ank"/>
    <property type="match status" value="1"/>
</dbReference>
<dbReference type="PANTHER" id="PTHR24128:SF61">
    <property type="entry name" value="ANKYRIN REPEAT-CONTAINING PROTEIN BDA1-LIKE"/>
    <property type="match status" value="1"/>
</dbReference>
<comment type="caution">
    <text evidence="5">The sequence shown here is derived from an EMBL/GenBank/DDBJ whole genome shotgun (WGS) entry which is preliminary data.</text>
</comment>
<keyword evidence="3" id="KW-0472">Membrane</keyword>
<dbReference type="Gene3D" id="1.25.40.20">
    <property type="entry name" value="Ankyrin repeat-containing domain"/>
    <property type="match status" value="4"/>
</dbReference>
<gene>
    <name evidence="5" type="ORF">FEM48_Zijuj03G0127600</name>
</gene>
<dbReference type="Pfam" id="PF12796">
    <property type="entry name" value="Ank_2"/>
    <property type="match status" value="4"/>
</dbReference>
<keyword evidence="3" id="KW-1133">Transmembrane helix</keyword>
<evidence type="ECO:0000256" key="3">
    <source>
        <dbReference type="SAM" id="Phobius"/>
    </source>
</evidence>
<feature type="transmembrane region" description="Helical" evidence="3">
    <location>
        <begin position="502"/>
        <end position="525"/>
    </location>
</feature>
<proteinExistence type="predicted"/>